<proteinExistence type="predicted"/>
<reference evidence="1" key="2">
    <citation type="submission" date="2020-09" db="EMBL/GenBank/DDBJ databases">
        <authorList>
            <person name="Sun Q."/>
            <person name="Ohkuma M."/>
        </authorList>
    </citation>
    <scope>NUCLEOTIDE SEQUENCE</scope>
    <source>
        <strain evidence="1">JCM 4654</strain>
    </source>
</reference>
<comment type="caution">
    <text evidence="1">The sequence shown here is derived from an EMBL/GenBank/DDBJ whole genome shotgun (WGS) entry which is preliminary data.</text>
</comment>
<organism evidence="1 2">
    <name type="scientific">Streptomyces naganishii JCM 4654</name>
    <dbReference type="NCBI Taxonomy" id="1306179"/>
    <lineage>
        <taxon>Bacteria</taxon>
        <taxon>Bacillati</taxon>
        <taxon>Actinomycetota</taxon>
        <taxon>Actinomycetes</taxon>
        <taxon>Kitasatosporales</taxon>
        <taxon>Streptomycetaceae</taxon>
        <taxon>Streptomyces</taxon>
    </lineage>
</organism>
<name>A0A918Y0P1_9ACTN</name>
<evidence type="ECO:0000313" key="1">
    <source>
        <dbReference type="EMBL" id="GHD87081.1"/>
    </source>
</evidence>
<evidence type="ECO:0000313" key="2">
    <source>
        <dbReference type="Proteomes" id="UP000608955"/>
    </source>
</evidence>
<keyword evidence="2" id="KW-1185">Reference proteome</keyword>
<dbReference type="Proteomes" id="UP000608955">
    <property type="component" value="Unassembled WGS sequence"/>
</dbReference>
<dbReference type="RefSeq" id="WP_190177151.1">
    <property type="nucleotide sequence ID" value="NZ_BMVF01000004.1"/>
</dbReference>
<dbReference type="AlphaFoldDB" id="A0A918Y0P1"/>
<gene>
    <name evidence="1" type="ORF">GCM10010508_17470</name>
</gene>
<accession>A0A918Y0P1</accession>
<sequence>MKDMHTTDVLLALRRFIGVPVPDTRLRLRGFVRSNDILRLRLADPERCQLVLTLPVLQPNEGNPMPTWWYVGALRHAARWAETTGRLSPEGHEAQVFDGETLIAEGVIPAATETTADDSLDYVIGDLLADPAWHSQHSPAPELYQLIGFDLMAEDRIRVYLEIFYSRRTIGVDLAVVDDETGEPRSTGWWASAKLNAILTPDEPTTLAVHQVPNAYDPNCDTVYDLTRWA</sequence>
<dbReference type="EMBL" id="BMVF01000004">
    <property type="protein sequence ID" value="GHD87081.1"/>
    <property type="molecule type" value="Genomic_DNA"/>
</dbReference>
<protein>
    <submittedName>
        <fullName evidence="1">Uncharacterized protein</fullName>
    </submittedName>
</protein>
<reference evidence="1" key="1">
    <citation type="journal article" date="2014" name="Int. J. Syst. Evol. Microbiol.">
        <title>Complete genome sequence of Corynebacterium casei LMG S-19264T (=DSM 44701T), isolated from a smear-ripened cheese.</title>
        <authorList>
            <consortium name="US DOE Joint Genome Institute (JGI-PGF)"/>
            <person name="Walter F."/>
            <person name="Albersmeier A."/>
            <person name="Kalinowski J."/>
            <person name="Ruckert C."/>
        </authorList>
    </citation>
    <scope>NUCLEOTIDE SEQUENCE</scope>
    <source>
        <strain evidence="1">JCM 4654</strain>
    </source>
</reference>